<keyword evidence="5 8" id="KW-0648">Protein biosynthesis</keyword>
<keyword evidence="3 8" id="KW-0547">Nucleotide-binding</keyword>
<dbReference type="Pfam" id="PF02637">
    <property type="entry name" value="GatB_Yqey"/>
    <property type="match status" value="1"/>
</dbReference>
<dbReference type="SUPFAM" id="SSF55931">
    <property type="entry name" value="Glutamine synthetase/guanido kinase"/>
    <property type="match status" value="1"/>
</dbReference>
<dbReference type="InterPro" id="IPR017959">
    <property type="entry name" value="Asn/Gln-tRNA_amidoTrfase_suB/E"/>
</dbReference>
<dbReference type="Proteomes" id="UP001491310">
    <property type="component" value="Unassembled WGS sequence"/>
</dbReference>
<evidence type="ECO:0000256" key="3">
    <source>
        <dbReference type="ARBA" id="ARBA00022741"/>
    </source>
</evidence>
<comment type="catalytic activity">
    <reaction evidence="7 8">
        <text>L-glutamyl-tRNA(Gln) + L-glutamine + ATP + H2O = L-glutaminyl-tRNA(Gln) + L-glutamate + ADP + phosphate + H(+)</text>
        <dbReference type="Rhea" id="RHEA:17521"/>
        <dbReference type="Rhea" id="RHEA-COMP:9681"/>
        <dbReference type="Rhea" id="RHEA-COMP:9684"/>
        <dbReference type="ChEBI" id="CHEBI:15377"/>
        <dbReference type="ChEBI" id="CHEBI:15378"/>
        <dbReference type="ChEBI" id="CHEBI:29985"/>
        <dbReference type="ChEBI" id="CHEBI:30616"/>
        <dbReference type="ChEBI" id="CHEBI:43474"/>
        <dbReference type="ChEBI" id="CHEBI:58359"/>
        <dbReference type="ChEBI" id="CHEBI:78520"/>
        <dbReference type="ChEBI" id="CHEBI:78521"/>
        <dbReference type="ChEBI" id="CHEBI:456216"/>
    </reaction>
</comment>
<dbReference type="PROSITE" id="PS01234">
    <property type="entry name" value="GATB"/>
    <property type="match status" value="1"/>
</dbReference>
<dbReference type="InterPro" id="IPR006075">
    <property type="entry name" value="Asn/Gln-tRNA_Trfase_suB/E_cat"/>
</dbReference>
<dbReference type="EC" id="6.3.5.-" evidence="8"/>
<evidence type="ECO:0000259" key="9">
    <source>
        <dbReference type="SMART" id="SM00845"/>
    </source>
</evidence>
<dbReference type="PANTHER" id="PTHR11659:SF0">
    <property type="entry name" value="GLUTAMYL-TRNA(GLN) AMIDOTRANSFERASE SUBUNIT B, MITOCHONDRIAL"/>
    <property type="match status" value="1"/>
</dbReference>
<comment type="subcellular location">
    <subcellularLocation>
        <location evidence="8">Mitochondrion</location>
    </subcellularLocation>
    <subcellularLocation>
        <location evidence="8">Plastid</location>
        <location evidence="8">Chloroplast</location>
    </subcellularLocation>
</comment>
<dbReference type="InterPro" id="IPR023168">
    <property type="entry name" value="GatB_Yqey_C_2"/>
</dbReference>
<keyword evidence="4 8" id="KW-0067">ATP-binding</keyword>
<proteinExistence type="inferred from homology"/>
<gene>
    <name evidence="8" type="primary">GATB</name>
    <name evidence="10" type="ORF">WJX75_001269</name>
</gene>
<dbReference type="HAMAP" id="MF_00121">
    <property type="entry name" value="GatB"/>
    <property type="match status" value="1"/>
</dbReference>
<keyword evidence="8" id="KW-0934">Plastid</keyword>
<comment type="caution">
    <text evidence="10">The sequence shown here is derived from an EMBL/GenBank/DDBJ whole genome shotgun (WGS) entry which is preliminary data.</text>
</comment>
<dbReference type="PANTHER" id="PTHR11659">
    <property type="entry name" value="GLUTAMYL-TRNA GLN AMIDOTRANSFERASE SUBUNIT B MITOCHONDRIAL AND PROKARYOTIC PET112-RELATED"/>
    <property type="match status" value="1"/>
</dbReference>
<evidence type="ECO:0000256" key="5">
    <source>
        <dbReference type="ARBA" id="ARBA00022917"/>
    </source>
</evidence>
<evidence type="ECO:0000256" key="1">
    <source>
        <dbReference type="ARBA" id="ARBA00005306"/>
    </source>
</evidence>
<dbReference type="InterPro" id="IPR004413">
    <property type="entry name" value="GatB"/>
</dbReference>
<dbReference type="EMBL" id="JALJOT010000006">
    <property type="protein sequence ID" value="KAK9909377.1"/>
    <property type="molecule type" value="Genomic_DNA"/>
</dbReference>
<feature type="domain" description="Asn/Gln amidotransferase" evidence="9">
    <location>
        <begin position="350"/>
        <end position="499"/>
    </location>
</feature>
<dbReference type="SMART" id="SM00845">
    <property type="entry name" value="GatB_Yqey"/>
    <property type="match status" value="1"/>
</dbReference>
<dbReference type="Pfam" id="PF02934">
    <property type="entry name" value="GatB_N"/>
    <property type="match status" value="1"/>
</dbReference>
<dbReference type="SUPFAM" id="SSF89095">
    <property type="entry name" value="GatB/YqeY motif"/>
    <property type="match status" value="1"/>
</dbReference>
<dbReference type="NCBIfam" id="NF004012">
    <property type="entry name" value="PRK05477.1-2"/>
    <property type="match status" value="1"/>
</dbReference>
<dbReference type="Gene3D" id="1.10.10.410">
    <property type="match status" value="1"/>
</dbReference>
<keyword evidence="11" id="KW-1185">Reference proteome</keyword>
<dbReference type="InterPro" id="IPR003789">
    <property type="entry name" value="Asn/Gln_tRNA_amidoTrase-B-like"/>
</dbReference>
<comment type="subunit">
    <text evidence="8">Subunit of the heterotrimeric GatCAB amidotransferase (AdT) complex, composed of A, B and C subunits.</text>
</comment>
<organism evidence="10 11">
    <name type="scientific">Coccomyxa subellipsoidea</name>
    <dbReference type="NCBI Taxonomy" id="248742"/>
    <lineage>
        <taxon>Eukaryota</taxon>
        <taxon>Viridiplantae</taxon>
        <taxon>Chlorophyta</taxon>
        <taxon>core chlorophytes</taxon>
        <taxon>Trebouxiophyceae</taxon>
        <taxon>Trebouxiophyceae incertae sedis</taxon>
        <taxon>Coccomyxaceae</taxon>
        <taxon>Coccomyxa</taxon>
    </lineage>
</organism>
<dbReference type="NCBIfam" id="TIGR00133">
    <property type="entry name" value="gatB"/>
    <property type="match status" value="1"/>
</dbReference>
<evidence type="ECO:0000256" key="2">
    <source>
        <dbReference type="ARBA" id="ARBA00022598"/>
    </source>
</evidence>
<keyword evidence="2 8" id="KW-0436">Ligase</keyword>
<evidence type="ECO:0000313" key="10">
    <source>
        <dbReference type="EMBL" id="KAK9909377.1"/>
    </source>
</evidence>
<evidence type="ECO:0000256" key="6">
    <source>
        <dbReference type="ARBA" id="ARBA00023128"/>
    </source>
</evidence>
<name>A0ABR2YR52_9CHLO</name>
<comment type="function">
    <text evidence="8">Allows the formation of correctly charged Gln-tRNA(Gln) through the transamidation of misacylated Glu-tRNA(Gln) in chloroplasts and mitochondria. The reaction takes place in the presence of glutamine and ATP through an activated gamma-phospho-Glu-tRNA(Gln).</text>
</comment>
<comment type="similarity">
    <text evidence="1 8">Belongs to the GatB/GatE family. GatB subfamily.</text>
</comment>
<dbReference type="NCBIfam" id="NF004014">
    <property type="entry name" value="PRK05477.1-4"/>
    <property type="match status" value="1"/>
</dbReference>
<reference evidence="10 11" key="1">
    <citation type="journal article" date="2024" name="Nat. Commun.">
        <title>Phylogenomics reveals the evolutionary origins of lichenization in chlorophyte algae.</title>
        <authorList>
            <person name="Puginier C."/>
            <person name="Libourel C."/>
            <person name="Otte J."/>
            <person name="Skaloud P."/>
            <person name="Haon M."/>
            <person name="Grisel S."/>
            <person name="Petersen M."/>
            <person name="Berrin J.G."/>
            <person name="Delaux P.M."/>
            <person name="Dal Grande F."/>
            <person name="Keller J."/>
        </authorList>
    </citation>
    <scope>NUCLEOTIDE SEQUENCE [LARGE SCALE GENOMIC DNA]</scope>
    <source>
        <strain evidence="10 11">SAG 216-7</strain>
    </source>
</reference>
<sequence length="511" mass="55783">MLRPANVVWPAVAAEPQVAYEAVIGIECHVQLNTHTKAFCKCTTSKAAANANVCPICLAHPGTLPVLNEGVLRKAVIAGLALTCNIARQSKFDRKQYFYPDLPKGYQISQYDEPICSGGRIETVLPDGSTRSVGITRAHIEEDAGKLVHSGSDQLSGSDYSLVDYNRAGVPLLEVVSEPDMRSGAEAAAYASELRRIMVFMGLTDGVMAEGHLRFDVNVSVREQGNEALGTKVEVKNMNSFSAMQRAIEFEIERQVDLHKSGRRSEILQETRLFDESKSQTFTMRVKEGLADYRYFPEPDLPALHVSDNLIEEEKERMPEVPSAVRRRYADLNLPSADILILADEMPILRYFDAVVAAGASPKLAANWVLGDLMAFTKESKCSFDDLLLAPATLAELVNAIEEGLVSGKIGKQVLPDLLQGGGKGGVKAYMKEKGLIQISDPAALETLVDNVLAANPKQLQDYCAGKKKLLGFFAGQLMKASKGLANPEMLNRVLTKKLMEAEKAAEPLDK</sequence>
<keyword evidence="6 8" id="KW-0496">Mitochondrion</keyword>
<evidence type="ECO:0000256" key="4">
    <source>
        <dbReference type="ARBA" id="ARBA00022840"/>
    </source>
</evidence>
<accession>A0ABR2YR52</accession>
<dbReference type="InterPro" id="IPR017958">
    <property type="entry name" value="Gln-tRNA_amidoTrfase_suB_CS"/>
</dbReference>
<keyword evidence="8" id="KW-0150">Chloroplast</keyword>
<evidence type="ECO:0000256" key="7">
    <source>
        <dbReference type="ARBA" id="ARBA00047913"/>
    </source>
</evidence>
<dbReference type="InterPro" id="IPR018027">
    <property type="entry name" value="Asn/Gln_amidotransferase"/>
</dbReference>
<evidence type="ECO:0000313" key="11">
    <source>
        <dbReference type="Proteomes" id="UP001491310"/>
    </source>
</evidence>
<evidence type="ECO:0000256" key="8">
    <source>
        <dbReference type="HAMAP-Rule" id="MF_03147"/>
    </source>
</evidence>
<dbReference type="InterPro" id="IPR014746">
    <property type="entry name" value="Gln_synth/guanido_kin_cat_dom"/>
</dbReference>
<protein>
    <recommendedName>
        <fullName evidence="8">Glutamyl-tRNA(Gln) amidotransferase subunit B, chloroplastic/mitochondrial</fullName>
        <shortName evidence="8">Glu-AdT subunit B</shortName>
        <ecNumber evidence="8">6.3.5.-</ecNumber>
    </recommendedName>
</protein>